<protein>
    <recommendedName>
        <fullName evidence="5">Ribosome quality control complex subunit 2</fullName>
    </recommendedName>
</protein>
<dbReference type="GO" id="GO:0005737">
    <property type="term" value="C:cytoplasm"/>
    <property type="evidence" value="ECO:0007669"/>
    <property type="project" value="UniProtKB-SubCell"/>
</dbReference>
<dbReference type="GO" id="GO:0043023">
    <property type="term" value="F:ribosomal large subunit binding"/>
    <property type="evidence" value="ECO:0007669"/>
    <property type="project" value="TreeGrafter"/>
</dbReference>
<dbReference type="OrthoDB" id="207084at2759"/>
<dbReference type="EMBL" id="JAHDYR010000005">
    <property type="protein sequence ID" value="KAG9396642.1"/>
    <property type="molecule type" value="Genomic_DNA"/>
</dbReference>
<dbReference type="GO" id="GO:1990116">
    <property type="term" value="P:ribosome-associated ubiquitin-dependent protein catabolic process"/>
    <property type="evidence" value="ECO:0007669"/>
    <property type="project" value="TreeGrafter"/>
</dbReference>
<proteinExistence type="inferred from homology"/>
<dbReference type="Pfam" id="PF05670">
    <property type="entry name" value="NFACT-R_1"/>
    <property type="match status" value="1"/>
</dbReference>
<dbReference type="PANTHER" id="PTHR15239:SF6">
    <property type="entry name" value="RIBOSOME QUALITY CONTROL COMPLEX SUBUNIT NEMF"/>
    <property type="match status" value="1"/>
</dbReference>
<dbReference type="FunFam" id="2.30.310.10:FF:000003">
    <property type="entry name" value="Zinc knuckle domain containing protein"/>
    <property type="match status" value="1"/>
</dbReference>
<dbReference type="AlphaFoldDB" id="A0A8J6BFW9"/>
<evidence type="ECO:0000256" key="3">
    <source>
        <dbReference type="ARBA" id="ARBA00022490"/>
    </source>
</evidence>
<feature type="compositionally biased region" description="Basic and acidic residues" evidence="6">
    <location>
        <begin position="699"/>
        <end position="712"/>
    </location>
</feature>
<dbReference type="GO" id="GO:1990112">
    <property type="term" value="C:RQC complex"/>
    <property type="evidence" value="ECO:0007669"/>
    <property type="project" value="TreeGrafter"/>
</dbReference>
<reference evidence="9" key="1">
    <citation type="submission" date="2021-05" db="EMBL/GenBank/DDBJ databases">
        <title>A free-living protist that lacks canonical eukaryotic 1 DNA replication and segregation systems.</title>
        <authorList>
            <person name="Salas-Leiva D.E."/>
            <person name="Tromer E.C."/>
            <person name="Curtis B.A."/>
            <person name="Jerlstrom-Hultqvist J."/>
            <person name="Kolisko M."/>
            <person name="Yi Z."/>
            <person name="Salas-Leiva J.S."/>
            <person name="Gallot-Lavallee L."/>
            <person name="Kops G.J.P.L."/>
            <person name="Archibald J.M."/>
            <person name="Simpson A.G.B."/>
            <person name="Roger A.J."/>
        </authorList>
    </citation>
    <scope>NUCLEOTIDE SEQUENCE</scope>
    <source>
        <strain evidence="9">BICM</strain>
    </source>
</reference>
<keyword evidence="10" id="KW-1185">Reference proteome</keyword>
<dbReference type="GO" id="GO:0000049">
    <property type="term" value="F:tRNA binding"/>
    <property type="evidence" value="ECO:0007669"/>
    <property type="project" value="TreeGrafter"/>
</dbReference>
<dbReference type="PANTHER" id="PTHR15239">
    <property type="entry name" value="NUCLEAR EXPORT MEDIATOR FACTOR NEMF"/>
    <property type="match status" value="1"/>
</dbReference>
<evidence type="ECO:0000259" key="8">
    <source>
        <dbReference type="Pfam" id="PF11923"/>
    </source>
</evidence>
<sequence length="912" mass="101174">MGKKARFSSIDVSVLCKNMRDTLTGHRLANIYDISDRALVLKFYVPSSGADSGAITHVMIENGLRVHMTKFVRQNPPAPKSFTMKLRKHLKSHRLTNVIQFSNDRIIDLIFGEGAFTHHLIVELHSKGNVILCGDDMRIKALFRHQQGVFNGDMYSTSAIRPPVAPTVEFINTLVHAPEHAKETVRNIILNNMDYGPTITASVVRQAGLGMGVKAASERVTPEVIADISTMLMQVDALKEGAAQAAGIVLADEAPVPAGLIVPADSAAVLDADNNAVTALCERFEEFVPFQLPWDTRTFIPLSSFNEAVDVFFSLEAWLLEVHGAPAEAEQEVKDASKDRAKLTREERFKADQLKRRAACQARAQEWRAKGAALEASREAAEEVRCMWEKIYNSKKVPMPDVIRWVPVVGGCSMTHWDFNDKSMTIAVPALDGEGTVEIVLFEPHASVDKGVAACFYAAKVEEEMMAKIDEAMETVAKKMRQQKVADQVKPRAAPKAQVKVKHQRPKFWFERYRWFISSDNILVVGGRDAHQNEQLVKGHLRENDIYLHAETVGAASVVFALPPKLSQPPPDTLREAAMFASMWSSSWAHKVVPAVYWVWGRQVSKTAPTGEYIGTGAFMIRGSKSYIRPSSYDMAIGVLYRVDEASAQSHAGERARQYDLAAMAKELKELLTKVDEEVIEEFRAPQQPKNRKKREKKERKEGKKVEEKAEEPADTPETEGERDPSDAEIDYTAVTRSRRRRARLTEYGLSDEEPVTGKEKKAAEKAQKKADAEAANPTVCVVCGAIDHVAADCPRRHDKPRVSKREKARQAPSLAQTSTELIDQLTANPTEEDAILGAVPIVAPASTMTDWALKFPLKFWKTKKTAVAKDMVHRLSMMAGTEGWPANIQVATKAVSVDAVVDALPVDATLR</sequence>
<comment type="caution">
    <text evidence="9">The sequence shown here is derived from an EMBL/GenBank/DDBJ whole genome shotgun (WGS) entry which is preliminary data.</text>
</comment>
<dbReference type="Proteomes" id="UP000717585">
    <property type="component" value="Unassembled WGS sequence"/>
</dbReference>
<accession>A0A8J6BFW9</accession>
<evidence type="ECO:0000256" key="2">
    <source>
        <dbReference type="ARBA" id="ARBA00008318"/>
    </source>
</evidence>
<feature type="region of interest" description="Disordered" evidence="6">
    <location>
        <begin position="686"/>
        <end position="773"/>
    </location>
</feature>
<dbReference type="InterPro" id="IPR051608">
    <property type="entry name" value="RQC_Subunit_NEMF"/>
</dbReference>
<gene>
    <name evidence="9" type="ORF">J8273_1659</name>
</gene>
<feature type="compositionally biased region" description="Basic and acidic residues" evidence="6">
    <location>
        <begin position="756"/>
        <end position="773"/>
    </location>
</feature>
<keyword evidence="3" id="KW-0963">Cytoplasm</keyword>
<name>A0A8J6BFW9_9EUKA</name>
<dbReference type="InterPro" id="IPR021846">
    <property type="entry name" value="NFACT-C"/>
</dbReference>
<keyword evidence="4" id="KW-0175">Coiled coil</keyword>
<dbReference type="Pfam" id="PF05833">
    <property type="entry name" value="NFACT_N"/>
    <property type="match status" value="1"/>
</dbReference>
<evidence type="ECO:0000256" key="6">
    <source>
        <dbReference type="SAM" id="MobiDB-lite"/>
    </source>
</evidence>
<evidence type="ECO:0000256" key="1">
    <source>
        <dbReference type="ARBA" id="ARBA00004496"/>
    </source>
</evidence>
<dbReference type="Gene3D" id="2.30.310.10">
    <property type="entry name" value="ibrinogen binding protein from staphylococcus aureus domain"/>
    <property type="match status" value="1"/>
</dbReference>
<organism evidence="9 10">
    <name type="scientific">Carpediemonas membranifera</name>
    <dbReference type="NCBI Taxonomy" id="201153"/>
    <lineage>
        <taxon>Eukaryota</taxon>
        <taxon>Metamonada</taxon>
        <taxon>Carpediemonas-like organisms</taxon>
        <taxon>Carpediemonas</taxon>
    </lineage>
</organism>
<evidence type="ECO:0000313" key="9">
    <source>
        <dbReference type="EMBL" id="KAG9396642.1"/>
    </source>
</evidence>
<feature type="domain" description="NFACT protein C-terminal" evidence="8">
    <location>
        <begin position="818"/>
        <end position="878"/>
    </location>
</feature>
<feature type="region of interest" description="Disordered" evidence="6">
    <location>
        <begin position="797"/>
        <end position="820"/>
    </location>
</feature>
<feature type="domain" description="NFACT RNA-binding" evidence="7">
    <location>
        <begin position="513"/>
        <end position="623"/>
    </location>
</feature>
<dbReference type="GO" id="GO:0072344">
    <property type="term" value="P:rescue of stalled ribosome"/>
    <property type="evidence" value="ECO:0007669"/>
    <property type="project" value="TreeGrafter"/>
</dbReference>
<evidence type="ECO:0000256" key="5">
    <source>
        <dbReference type="ARBA" id="ARBA00070414"/>
    </source>
</evidence>
<dbReference type="Pfam" id="PF11923">
    <property type="entry name" value="NFACT-C"/>
    <property type="match status" value="1"/>
</dbReference>
<comment type="similarity">
    <text evidence="2">Belongs to the NEMF family.</text>
</comment>
<feature type="compositionally biased region" description="Basic and acidic residues" evidence="6">
    <location>
        <begin position="797"/>
        <end position="810"/>
    </location>
</feature>
<evidence type="ECO:0000259" key="7">
    <source>
        <dbReference type="Pfam" id="PF05670"/>
    </source>
</evidence>
<dbReference type="InterPro" id="IPR008532">
    <property type="entry name" value="NFACT_RNA-bd"/>
</dbReference>
<evidence type="ECO:0000313" key="10">
    <source>
        <dbReference type="Proteomes" id="UP000717585"/>
    </source>
</evidence>
<comment type="subcellular location">
    <subcellularLocation>
        <location evidence="1">Cytoplasm</location>
    </subcellularLocation>
</comment>
<evidence type="ECO:0000256" key="4">
    <source>
        <dbReference type="ARBA" id="ARBA00023054"/>
    </source>
</evidence>